<proteinExistence type="predicted"/>
<evidence type="ECO:0000256" key="3">
    <source>
        <dbReference type="SAM" id="SignalP"/>
    </source>
</evidence>
<dbReference type="Proteomes" id="UP000800035">
    <property type="component" value="Unassembled WGS sequence"/>
</dbReference>
<feature type="compositionally biased region" description="Polar residues" evidence="1">
    <location>
        <begin position="157"/>
        <end position="167"/>
    </location>
</feature>
<organism evidence="4 5">
    <name type="scientific">Byssothecium circinans</name>
    <dbReference type="NCBI Taxonomy" id="147558"/>
    <lineage>
        <taxon>Eukaryota</taxon>
        <taxon>Fungi</taxon>
        <taxon>Dikarya</taxon>
        <taxon>Ascomycota</taxon>
        <taxon>Pezizomycotina</taxon>
        <taxon>Dothideomycetes</taxon>
        <taxon>Pleosporomycetidae</taxon>
        <taxon>Pleosporales</taxon>
        <taxon>Massarineae</taxon>
        <taxon>Massarinaceae</taxon>
        <taxon>Byssothecium</taxon>
    </lineage>
</organism>
<evidence type="ECO:0000313" key="5">
    <source>
        <dbReference type="Proteomes" id="UP000800035"/>
    </source>
</evidence>
<keyword evidence="2" id="KW-0472">Membrane</keyword>
<accession>A0A6A5TD29</accession>
<dbReference type="OrthoDB" id="5215637at2759"/>
<dbReference type="EMBL" id="ML977023">
    <property type="protein sequence ID" value="KAF1950693.1"/>
    <property type="molecule type" value="Genomic_DNA"/>
</dbReference>
<evidence type="ECO:0000256" key="1">
    <source>
        <dbReference type="SAM" id="MobiDB-lite"/>
    </source>
</evidence>
<keyword evidence="5" id="KW-1185">Reference proteome</keyword>
<gene>
    <name evidence="4" type="ORF">CC80DRAFT_539436</name>
</gene>
<feature type="transmembrane region" description="Helical" evidence="2">
    <location>
        <begin position="271"/>
        <end position="294"/>
    </location>
</feature>
<keyword evidence="3" id="KW-0732">Signal</keyword>
<feature type="compositionally biased region" description="Low complexity" evidence="1">
    <location>
        <begin position="187"/>
        <end position="198"/>
    </location>
</feature>
<evidence type="ECO:0000313" key="4">
    <source>
        <dbReference type="EMBL" id="KAF1950693.1"/>
    </source>
</evidence>
<dbReference type="AlphaFoldDB" id="A0A6A5TD29"/>
<feature type="compositionally biased region" description="Polar residues" evidence="1">
    <location>
        <begin position="214"/>
        <end position="231"/>
    </location>
</feature>
<sequence>MSPTTRFVRTLVLSVFITSALLSPAYATCYFPDGTSGSGHFACGTGAASVCCAEGFQCLSNGFCNDQRYQNFQRVLRGGCTDKSWGSGCPGLCTSLWPQGDEAVFNCGSSKFCCGRTKSCCTDSSISKFDFGNPQVVAVAGKTMAQVTGAKEEEKTAPTTVASTSQKAEQTQAPPSPPSSSEKKEQQQQQQASTTSAQGEKTESTSAAGPKITDNASSTGRYNEEASQTSRDPMATVTLVHNGSPSAAGSTSTSTVTNNYTSAAPNNTLPIAIGVGVGVGVLLFLVVIGLFLLLKRRRRQKYDNEEIKNGATTYYEISDAGVARPGDAKKSWDWDGKDFGRGSGVLVELEGYRGVELDGGLGEAKEMDGSGVWKEGGKGLKK</sequence>
<protein>
    <recommendedName>
        <fullName evidence="6">Mid2 domain-containing protein</fullName>
    </recommendedName>
</protein>
<feature type="chain" id="PRO_5025480557" description="Mid2 domain-containing protein" evidence="3">
    <location>
        <begin position="28"/>
        <end position="382"/>
    </location>
</feature>
<reference evidence="4" key="1">
    <citation type="journal article" date="2020" name="Stud. Mycol.">
        <title>101 Dothideomycetes genomes: a test case for predicting lifestyles and emergence of pathogens.</title>
        <authorList>
            <person name="Haridas S."/>
            <person name="Albert R."/>
            <person name="Binder M."/>
            <person name="Bloem J."/>
            <person name="Labutti K."/>
            <person name="Salamov A."/>
            <person name="Andreopoulos B."/>
            <person name="Baker S."/>
            <person name="Barry K."/>
            <person name="Bills G."/>
            <person name="Bluhm B."/>
            <person name="Cannon C."/>
            <person name="Castanera R."/>
            <person name="Culley D."/>
            <person name="Daum C."/>
            <person name="Ezra D."/>
            <person name="Gonzalez J."/>
            <person name="Henrissat B."/>
            <person name="Kuo A."/>
            <person name="Liang C."/>
            <person name="Lipzen A."/>
            <person name="Lutzoni F."/>
            <person name="Magnuson J."/>
            <person name="Mondo S."/>
            <person name="Nolan M."/>
            <person name="Ohm R."/>
            <person name="Pangilinan J."/>
            <person name="Park H.-J."/>
            <person name="Ramirez L."/>
            <person name="Alfaro M."/>
            <person name="Sun H."/>
            <person name="Tritt A."/>
            <person name="Yoshinaga Y."/>
            <person name="Zwiers L.-H."/>
            <person name="Turgeon B."/>
            <person name="Goodwin S."/>
            <person name="Spatafora J."/>
            <person name="Crous P."/>
            <person name="Grigoriev I."/>
        </authorList>
    </citation>
    <scope>NUCLEOTIDE SEQUENCE</scope>
    <source>
        <strain evidence="4">CBS 675.92</strain>
    </source>
</reference>
<feature type="region of interest" description="Disordered" evidence="1">
    <location>
        <begin position="147"/>
        <end position="234"/>
    </location>
</feature>
<keyword evidence="2" id="KW-1133">Transmembrane helix</keyword>
<evidence type="ECO:0008006" key="6">
    <source>
        <dbReference type="Google" id="ProtNLM"/>
    </source>
</evidence>
<keyword evidence="2" id="KW-0812">Transmembrane</keyword>
<evidence type="ECO:0000256" key="2">
    <source>
        <dbReference type="SAM" id="Phobius"/>
    </source>
</evidence>
<feature type="signal peptide" evidence="3">
    <location>
        <begin position="1"/>
        <end position="27"/>
    </location>
</feature>
<name>A0A6A5TD29_9PLEO</name>